<dbReference type="AlphaFoldDB" id="A0AAU9K3X9"/>
<organism evidence="6 7">
    <name type="scientific">Blepharisma stoltei</name>
    <dbReference type="NCBI Taxonomy" id="1481888"/>
    <lineage>
        <taxon>Eukaryota</taxon>
        <taxon>Sar</taxon>
        <taxon>Alveolata</taxon>
        <taxon>Ciliophora</taxon>
        <taxon>Postciliodesmatophora</taxon>
        <taxon>Heterotrichea</taxon>
        <taxon>Heterotrichida</taxon>
        <taxon>Blepharismidae</taxon>
        <taxon>Blepharisma</taxon>
    </lineage>
</organism>
<reference evidence="6" key="1">
    <citation type="submission" date="2021-09" db="EMBL/GenBank/DDBJ databases">
        <authorList>
            <consortium name="AG Swart"/>
            <person name="Singh M."/>
            <person name="Singh A."/>
            <person name="Seah K."/>
            <person name="Emmerich C."/>
        </authorList>
    </citation>
    <scope>NUCLEOTIDE SEQUENCE</scope>
    <source>
        <strain evidence="6">ATCC30299</strain>
    </source>
</reference>
<evidence type="ECO:0000256" key="2">
    <source>
        <dbReference type="ARBA" id="ARBA00022692"/>
    </source>
</evidence>
<feature type="transmembrane region" description="Helical" evidence="5">
    <location>
        <begin position="25"/>
        <end position="45"/>
    </location>
</feature>
<feature type="transmembrane region" description="Helical" evidence="5">
    <location>
        <begin position="164"/>
        <end position="184"/>
    </location>
</feature>
<protein>
    <submittedName>
        <fullName evidence="6">Uncharacterized protein</fullName>
    </submittedName>
</protein>
<evidence type="ECO:0000256" key="1">
    <source>
        <dbReference type="ARBA" id="ARBA00004141"/>
    </source>
</evidence>
<dbReference type="GO" id="GO:0016020">
    <property type="term" value="C:membrane"/>
    <property type="evidence" value="ECO:0007669"/>
    <property type="project" value="UniProtKB-SubCell"/>
</dbReference>
<name>A0AAU9K3X9_9CILI</name>
<gene>
    <name evidence="6" type="ORF">BSTOLATCC_MIC50936</name>
</gene>
<evidence type="ECO:0000256" key="3">
    <source>
        <dbReference type="ARBA" id="ARBA00022989"/>
    </source>
</evidence>
<dbReference type="SMART" id="SM01417">
    <property type="entry name" value="Solute_trans_a"/>
    <property type="match status" value="1"/>
</dbReference>
<dbReference type="Proteomes" id="UP001162131">
    <property type="component" value="Unassembled WGS sequence"/>
</dbReference>
<keyword evidence="7" id="KW-1185">Reference proteome</keyword>
<evidence type="ECO:0000256" key="4">
    <source>
        <dbReference type="ARBA" id="ARBA00023136"/>
    </source>
</evidence>
<evidence type="ECO:0000256" key="5">
    <source>
        <dbReference type="SAM" id="Phobius"/>
    </source>
</evidence>
<dbReference type="InterPro" id="IPR005178">
    <property type="entry name" value="Ostalpha/TMEM184C"/>
</dbReference>
<feature type="transmembrane region" description="Helical" evidence="5">
    <location>
        <begin position="57"/>
        <end position="76"/>
    </location>
</feature>
<dbReference type="EMBL" id="CAJZBQ010000051">
    <property type="protein sequence ID" value="CAG9330343.1"/>
    <property type="molecule type" value="Genomic_DNA"/>
</dbReference>
<keyword evidence="4 5" id="KW-0472">Membrane</keyword>
<feature type="transmembrane region" description="Helical" evidence="5">
    <location>
        <begin position="247"/>
        <end position="265"/>
    </location>
</feature>
<keyword evidence="3 5" id="KW-1133">Transmembrane helix</keyword>
<accession>A0AAU9K3X9</accession>
<feature type="transmembrane region" description="Helical" evidence="5">
    <location>
        <begin position="204"/>
        <end position="227"/>
    </location>
</feature>
<evidence type="ECO:0000313" key="7">
    <source>
        <dbReference type="Proteomes" id="UP001162131"/>
    </source>
</evidence>
<keyword evidence="2 5" id="KW-0812">Transmembrane</keyword>
<evidence type="ECO:0000313" key="6">
    <source>
        <dbReference type="EMBL" id="CAG9330343.1"/>
    </source>
</evidence>
<proteinExistence type="predicted"/>
<sequence>MIKKSFKYVAIIREMVDHDNLEESSAIIVTAIALLIASIVVFYQIHIFRVNLKYKQAQIRCIAIFMSPVVIGWASWACFFSGEEIRFIQVLIQLVKGAALFLFMQYVETLLGWTDSDGVNSFSSDILEKVLMNQHQAKCCFGCIKPYPLATQNQVKKYMRKMKIGVFQFIAVMIVTALIAIIIIGSNYDDYIEGDVYDTSSWLWMSLCRSISSMFALIYLFNFAFFVEKVPEMRDFKIKLKFFIVKLTLIITEFQPLIVGLFARLNLIASTGKYSVSEITDYTNAMLMCSEMIVVSFLQLLVYPLTDYDGLPSHKRAWKSNSIHNGDIEV</sequence>
<feature type="transmembrane region" description="Helical" evidence="5">
    <location>
        <begin position="88"/>
        <end position="107"/>
    </location>
</feature>
<comment type="subcellular location">
    <subcellularLocation>
        <location evidence="1">Membrane</location>
        <topology evidence="1">Multi-pass membrane protein</topology>
    </subcellularLocation>
</comment>
<dbReference type="Pfam" id="PF03619">
    <property type="entry name" value="Solute_trans_a"/>
    <property type="match status" value="1"/>
</dbReference>
<comment type="caution">
    <text evidence="6">The sequence shown here is derived from an EMBL/GenBank/DDBJ whole genome shotgun (WGS) entry which is preliminary data.</text>
</comment>
<feature type="transmembrane region" description="Helical" evidence="5">
    <location>
        <begin position="285"/>
        <end position="306"/>
    </location>
</feature>
<dbReference type="PANTHER" id="PTHR23423">
    <property type="entry name" value="ORGANIC SOLUTE TRANSPORTER-RELATED"/>
    <property type="match status" value="1"/>
</dbReference>